<dbReference type="AlphaFoldDB" id="A0A516R658"/>
<keyword evidence="3" id="KW-0067">ATP-binding</keyword>
<keyword evidence="1" id="KW-0808">Transferase</keyword>
<dbReference type="Proteomes" id="UP000316806">
    <property type="component" value="Chromosome"/>
</dbReference>
<dbReference type="RefSeq" id="WP_144003048.1">
    <property type="nucleotide sequence ID" value="NZ_CP040916.1"/>
</dbReference>
<dbReference type="Pfam" id="PF13581">
    <property type="entry name" value="HATPase_c_2"/>
    <property type="match status" value="1"/>
</dbReference>
<evidence type="ECO:0000256" key="1">
    <source>
        <dbReference type="ARBA" id="ARBA00022527"/>
    </source>
</evidence>
<evidence type="ECO:0000259" key="2">
    <source>
        <dbReference type="Pfam" id="PF13581"/>
    </source>
</evidence>
<dbReference type="InterPro" id="IPR003594">
    <property type="entry name" value="HATPase_dom"/>
</dbReference>
<keyword evidence="3" id="KW-0547">Nucleotide-binding</keyword>
<evidence type="ECO:0000313" key="3">
    <source>
        <dbReference type="EMBL" id="QDQ11148.1"/>
    </source>
</evidence>
<name>A0A516R658_STRST</name>
<dbReference type="CDD" id="cd16936">
    <property type="entry name" value="HATPase_RsbW-like"/>
    <property type="match status" value="1"/>
</dbReference>
<dbReference type="PANTHER" id="PTHR35526">
    <property type="entry name" value="ANTI-SIGMA-F FACTOR RSBW-RELATED"/>
    <property type="match status" value="1"/>
</dbReference>
<accession>A0A516R658</accession>
<dbReference type="EMBL" id="CP040916">
    <property type="protein sequence ID" value="QDQ11148.1"/>
    <property type="molecule type" value="Genomic_DNA"/>
</dbReference>
<dbReference type="InterPro" id="IPR036890">
    <property type="entry name" value="HATPase_C_sf"/>
</dbReference>
<dbReference type="GO" id="GO:0004674">
    <property type="term" value="F:protein serine/threonine kinase activity"/>
    <property type="evidence" value="ECO:0007669"/>
    <property type="project" value="UniProtKB-KW"/>
</dbReference>
<proteinExistence type="predicted"/>
<dbReference type="SUPFAM" id="SSF55874">
    <property type="entry name" value="ATPase domain of HSP90 chaperone/DNA topoisomerase II/histidine kinase"/>
    <property type="match status" value="1"/>
</dbReference>
<keyword evidence="1" id="KW-0418">Kinase</keyword>
<evidence type="ECO:0000313" key="4">
    <source>
        <dbReference type="Proteomes" id="UP000316806"/>
    </source>
</evidence>
<gene>
    <name evidence="3" type="ORF">FH965_11585</name>
</gene>
<keyword evidence="1" id="KW-0723">Serine/threonine-protein kinase</keyword>
<sequence length="133" mass="14450">MTKTTQRFFEARPESVGQARTFTSESLAGWGLSARTEDIRLCVSELATNALLHGTAPGRGFLLKLEADEDAVRVEVHDSRRRHPEARQAADTDTSGRGLTLVSALADGWGVQDRIPVGKIIWSCFKAAGEPTV</sequence>
<dbReference type="InterPro" id="IPR050267">
    <property type="entry name" value="Anti-sigma-factor_SerPK"/>
</dbReference>
<organism evidence="3 4">
    <name type="scientific">Streptomyces spectabilis</name>
    <dbReference type="NCBI Taxonomy" id="68270"/>
    <lineage>
        <taxon>Bacteria</taxon>
        <taxon>Bacillati</taxon>
        <taxon>Actinomycetota</taxon>
        <taxon>Actinomycetes</taxon>
        <taxon>Kitasatosporales</taxon>
        <taxon>Streptomycetaceae</taxon>
        <taxon>Streptomyces</taxon>
    </lineage>
</organism>
<dbReference type="GO" id="GO:0005524">
    <property type="term" value="F:ATP binding"/>
    <property type="evidence" value="ECO:0007669"/>
    <property type="project" value="UniProtKB-KW"/>
</dbReference>
<dbReference type="Gene3D" id="3.30.565.10">
    <property type="entry name" value="Histidine kinase-like ATPase, C-terminal domain"/>
    <property type="match status" value="1"/>
</dbReference>
<reference evidence="3 4" key="1">
    <citation type="journal article" date="2019" name="J. Ind. Microbiol. Biotechnol.">
        <title>The complete genomic sequence of Streptomyces spectabilis NRRL-2792 and identification of secondary metabolite biosynthetic gene clusters.</title>
        <authorList>
            <person name="Sinha A."/>
            <person name="Phillips-Salemka S."/>
            <person name="Niraula T.A."/>
            <person name="Short K.A."/>
            <person name="Niraula N.P."/>
        </authorList>
    </citation>
    <scope>NUCLEOTIDE SEQUENCE [LARGE SCALE GENOMIC DNA]</scope>
    <source>
        <strain evidence="3 4">NRRL 2792</strain>
    </source>
</reference>
<protein>
    <submittedName>
        <fullName evidence="3">ATP-binding protein</fullName>
    </submittedName>
</protein>
<feature type="domain" description="Histidine kinase/HSP90-like ATPase" evidence="2">
    <location>
        <begin position="9"/>
        <end position="111"/>
    </location>
</feature>
<dbReference type="PANTHER" id="PTHR35526:SF3">
    <property type="entry name" value="ANTI-SIGMA-F FACTOR RSBW"/>
    <property type="match status" value="1"/>
</dbReference>